<gene>
    <name evidence="1" type="ORF">DSCA_28340</name>
</gene>
<dbReference type="InterPro" id="IPR059223">
    <property type="entry name" value="DVU0772-like"/>
</dbReference>
<reference evidence="1 2" key="1">
    <citation type="submission" date="2019-11" db="EMBL/GenBank/DDBJ databases">
        <title>Comparative genomics of hydrocarbon-degrading Desulfosarcina strains.</title>
        <authorList>
            <person name="Watanabe M."/>
            <person name="Kojima H."/>
            <person name="Fukui M."/>
        </authorList>
    </citation>
    <scope>NUCLEOTIDE SEQUENCE [LARGE SCALE GENOMIC DNA]</scope>
    <source>
        <strain evidence="1 2">PL12</strain>
    </source>
</reference>
<dbReference type="Proteomes" id="UP000427906">
    <property type="component" value="Chromosome"/>
</dbReference>
<dbReference type="OrthoDB" id="5471332at2"/>
<evidence type="ECO:0000313" key="1">
    <source>
        <dbReference type="EMBL" id="BBO68904.1"/>
    </source>
</evidence>
<dbReference type="NCBIfam" id="NF045682">
    <property type="entry name" value="DVU0772_fam"/>
    <property type="match status" value="1"/>
</dbReference>
<proteinExistence type="predicted"/>
<dbReference type="KEGG" id="dalk:DSCA_28340"/>
<name>A0A5K7YRI5_9BACT</name>
<sequence>MMNIEEIKRNTDLVNSIDWEMTPEEAVRLYLEWGNNWARGNYVIRSKDDVSHYFVVNTWKEEPVIYFIRRNSDEAVELAKIRMPKDLKQRFLHAQGRHKGVWAVEGEVKSWLKHKLNVH</sequence>
<dbReference type="AlphaFoldDB" id="A0A5K7YRI5"/>
<keyword evidence="2" id="KW-1185">Reference proteome</keyword>
<protein>
    <submittedName>
        <fullName evidence="1">Uncharacterized protein</fullName>
    </submittedName>
</protein>
<organism evidence="1 2">
    <name type="scientific">Desulfosarcina alkanivorans</name>
    <dbReference type="NCBI Taxonomy" id="571177"/>
    <lineage>
        <taxon>Bacteria</taxon>
        <taxon>Pseudomonadati</taxon>
        <taxon>Thermodesulfobacteriota</taxon>
        <taxon>Desulfobacteria</taxon>
        <taxon>Desulfobacterales</taxon>
        <taxon>Desulfosarcinaceae</taxon>
        <taxon>Desulfosarcina</taxon>
    </lineage>
</organism>
<accession>A0A5K7YRI5</accession>
<dbReference type="RefSeq" id="WP_155317002.1">
    <property type="nucleotide sequence ID" value="NZ_AP021874.1"/>
</dbReference>
<evidence type="ECO:0000313" key="2">
    <source>
        <dbReference type="Proteomes" id="UP000427906"/>
    </source>
</evidence>
<dbReference type="EMBL" id="AP021874">
    <property type="protein sequence ID" value="BBO68904.1"/>
    <property type="molecule type" value="Genomic_DNA"/>
</dbReference>